<dbReference type="EMBL" id="JARKIB010000164">
    <property type="protein sequence ID" value="KAJ7729599.1"/>
    <property type="molecule type" value="Genomic_DNA"/>
</dbReference>
<keyword evidence="1" id="KW-0472">Membrane</keyword>
<dbReference type="PANTHER" id="PTHR40465:SF1">
    <property type="entry name" value="DUF6534 DOMAIN-CONTAINING PROTEIN"/>
    <property type="match status" value="1"/>
</dbReference>
<evidence type="ECO:0000313" key="4">
    <source>
        <dbReference type="Proteomes" id="UP001215598"/>
    </source>
</evidence>
<comment type="caution">
    <text evidence="3">The sequence shown here is derived from an EMBL/GenBank/DDBJ whole genome shotgun (WGS) entry which is preliminary data.</text>
</comment>
<gene>
    <name evidence="3" type="ORF">B0H16DRAFT_1775816</name>
</gene>
<feature type="transmembrane region" description="Helical" evidence="1">
    <location>
        <begin position="159"/>
        <end position="178"/>
    </location>
</feature>
<organism evidence="3 4">
    <name type="scientific">Mycena metata</name>
    <dbReference type="NCBI Taxonomy" id="1033252"/>
    <lineage>
        <taxon>Eukaryota</taxon>
        <taxon>Fungi</taxon>
        <taxon>Dikarya</taxon>
        <taxon>Basidiomycota</taxon>
        <taxon>Agaricomycotina</taxon>
        <taxon>Agaricomycetes</taxon>
        <taxon>Agaricomycetidae</taxon>
        <taxon>Agaricales</taxon>
        <taxon>Marasmiineae</taxon>
        <taxon>Mycenaceae</taxon>
        <taxon>Mycena</taxon>
    </lineage>
</organism>
<dbReference type="AlphaFoldDB" id="A0AAD7MS67"/>
<proteinExistence type="predicted"/>
<evidence type="ECO:0000313" key="3">
    <source>
        <dbReference type="EMBL" id="KAJ7729599.1"/>
    </source>
</evidence>
<keyword evidence="4" id="KW-1185">Reference proteome</keyword>
<feature type="transmembrane region" description="Helical" evidence="1">
    <location>
        <begin position="15"/>
        <end position="40"/>
    </location>
</feature>
<name>A0AAD7MS67_9AGAR</name>
<protein>
    <recommendedName>
        <fullName evidence="2">DUF6534 domain-containing protein</fullName>
    </recommendedName>
</protein>
<sequence length="301" mass="32837">MASMIPPPVAHTNGVFMMATFFAAMLQGMGFLQGFLYFVWYPNDSWTVKATVIAMLIVESIQIGGAYGTSYGWFVTGFGSTEILDTVHPEGGDGAADGHAQAHFARSIYMLQKRSIILPLAVLVFSLTALGSGLAQVAITIGIKVYSKIDETSTTSNLQAGFTLAADVLITGGLCWRLHESRTGVQSTNKTLNFLIMTAINRGVFTALFAALNMILFLSKPGTFYFMFALLLSDKFYLNSMLAMLNTRHHVGTLHREGNIINMDSISTGKNTGISVSRVHETLQHDLDPELMKNDKLDFAV</sequence>
<dbReference type="Proteomes" id="UP001215598">
    <property type="component" value="Unassembled WGS sequence"/>
</dbReference>
<reference evidence="3" key="1">
    <citation type="submission" date="2023-03" db="EMBL/GenBank/DDBJ databases">
        <title>Massive genome expansion in bonnet fungi (Mycena s.s.) driven by repeated elements and novel gene families across ecological guilds.</title>
        <authorList>
            <consortium name="Lawrence Berkeley National Laboratory"/>
            <person name="Harder C.B."/>
            <person name="Miyauchi S."/>
            <person name="Viragh M."/>
            <person name="Kuo A."/>
            <person name="Thoen E."/>
            <person name="Andreopoulos B."/>
            <person name="Lu D."/>
            <person name="Skrede I."/>
            <person name="Drula E."/>
            <person name="Henrissat B."/>
            <person name="Morin E."/>
            <person name="Kohler A."/>
            <person name="Barry K."/>
            <person name="LaButti K."/>
            <person name="Morin E."/>
            <person name="Salamov A."/>
            <person name="Lipzen A."/>
            <person name="Mereny Z."/>
            <person name="Hegedus B."/>
            <person name="Baldrian P."/>
            <person name="Stursova M."/>
            <person name="Weitz H."/>
            <person name="Taylor A."/>
            <person name="Grigoriev I.V."/>
            <person name="Nagy L.G."/>
            <person name="Martin F."/>
            <person name="Kauserud H."/>
        </authorList>
    </citation>
    <scope>NUCLEOTIDE SEQUENCE</scope>
    <source>
        <strain evidence="3">CBHHK182m</strain>
    </source>
</reference>
<feature type="transmembrane region" description="Helical" evidence="1">
    <location>
        <begin position="224"/>
        <end position="245"/>
    </location>
</feature>
<feature type="domain" description="DUF6534" evidence="2">
    <location>
        <begin position="164"/>
        <end position="250"/>
    </location>
</feature>
<dbReference type="InterPro" id="IPR045339">
    <property type="entry name" value="DUF6534"/>
</dbReference>
<dbReference type="Pfam" id="PF20152">
    <property type="entry name" value="DUF6534"/>
    <property type="match status" value="1"/>
</dbReference>
<keyword evidence="1" id="KW-0812">Transmembrane</keyword>
<evidence type="ECO:0000259" key="2">
    <source>
        <dbReference type="Pfam" id="PF20152"/>
    </source>
</evidence>
<feature type="transmembrane region" description="Helical" evidence="1">
    <location>
        <begin position="116"/>
        <end position="139"/>
    </location>
</feature>
<dbReference type="PANTHER" id="PTHR40465">
    <property type="entry name" value="CHROMOSOME 1, WHOLE GENOME SHOTGUN SEQUENCE"/>
    <property type="match status" value="1"/>
</dbReference>
<accession>A0AAD7MS67</accession>
<evidence type="ECO:0000256" key="1">
    <source>
        <dbReference type="SAM" id="Phobius"/>
    </source>
</evidence>
<feature type="transmembrane region" description="Helical" evidence="1">
    <location>
        <begin position="199"/>
        <end position="218"/>
    </location>
</feature>
<keyword evidence="1" id="KW-1133">Transmembrane helix</keyword>